<sequence length="795" mass="86167">MTPIQLTPNRALLDQITNLNFTPPPVPTTSEESEEKKDDSTPPISPTFLTTLTPSTLPLSTPTSLLSLTLTPPTSTSSSRQSVHLILCIDVSGSMSSPATLKSSEEDAGLSILDITKHAAKTAIKLLNENDVLSIVKFTGTATVLQDTIKMSTPSNKQLCINSIESLQPENSTNLWDGLQKSMDLVASKKTLLPASIFLLTDGVPNMIPPRGHVPMLERYLDANPTLNFTVNTFGFGYNLDSDLLRSLAVSGSGNYSFIPDASFVGTVFVHALSAEFVKYASKAVIKVETEYEGNVLGSYGNKQLVTKKTSWGYEIDVGTLSFDQSTNYVIAFPDSDVTVDSATLTYIDFKSHNNVSITSTTALTVDHENIDFNVMRLRTVDVVSKLTADALDTRVSNDKISELETLVAKLEELGGSDKSKIIHPLTVDVSGQITEAFSKEEYFQKWGRHYLPAITRAHLLQVCTNFKDPGLQVYGGPLFETLRSAGDDIFMSMPPPKPSRRDQHGRFRQQMSSAGFSRSYYNASNGCFAPLCTVQLQNGTLKYLKDVVKNDVVLGTDNKIVTIDAIVKTLTEGGRCEMVTLPSGTCSTPYHPVFVNNKWAFPKDLAPTVEIDCPAVYSFVTTGGTGVLINGVEGISLGHGIANDPVASHPYFGTSKIIDDLKRFSTYDAGSVGHPVPPTCSSTTSGPSPKDRAPTVEIDCPAVYSFVTTGGTGVLINGVEGISLGHGIANDPVASHPYFGTSKIIDDLKRFSTYDAGLVVFNYGCMKRLEENNTDTLIMGFHEERYLPLGVRTE</sequence>
<name>A0A9W6ZGL8_9STRA</name>
<dbReference type="Pfam" id="PF13768">
    <property type="entry name" value="VWA_3"/>
    <property type="match status" value="1"/>
</dbReference>
<evidence type="ECO:0000313" key="3">
    <source>
        <dbReference type="EMBL" id="GMH49690.1"/>
    </source>
</evidence>
<evidence type="ECO:0000313" key="4">
    <source>
        <dbReference type="Proteomes" id="UP001162640"/>
    </source>
</evidence>
<dbReference type="PANTHER" id="PTHR10579">
    <property type="entry name" value="CALCIUM-ACTIVATED CHLORIDE CHANNEL REGULATOR"/>
    <property type="match status" value="1"/>
</dbReference>
<dbReference type="SUPFAM" id="SSF53300">
    <property type="entry name" value="vWA-like"/>
    <property type="match status" value="1"/>
</dbReference>
<dbReference type="SMART" id="SM00327">
    <property type="entry name" value="VWA"/>
    <property type="match status" value="1"/>
</dbReference>
<feature type="domain" description="VWFA" evidence="2">
    <location>
        <begin position="84"/>
        <end position="273"/>
    </location>
</feature>
<accession>A0A9W6ZGL8</accession>
<evidence type="ECO:0000256" key="1">
    <source>
        <dbReference type="SAM" id="MobiDB-lite"/>
    </source>
</evidence>
<dbReference type="Gene3D" id="3.40.50.410">
    <property type="entry name" value="von Willebrand factor, type A domain"/>
    <property type="match status" value="1"/>
</dbReference>
<protein>
    <recommendedName>
        <fullName evidence="2">VWFA domain-containing protein</fullName>
    </recommendedName>
</protein>
<reference evidence="4" key="1">
    <citation type="journal article" date="2023" name="Commun. Biol.">
        <title>Genome analysis of Parmales, the sister group of diatoms, reveals the evolutionary specialization of diatoms from phago-mixotrophs to photoautotrophs.</title>
        <authorList>
            <person name="Ban H."/>
            <person name="Sato S."/>
            <person name="Yoshikawa S."/>
            <person name="Yamada K."/>
            <person name="Nakamura Y."/>
            <person name="Ichinomiya M."/>
            <person name="Sato N."/>
            <person name="Blanc-Mathieu R."/>
            <person name="Endo H."/>
            <person name="Kuwata A."/>
            <person name="Ogata H."/>
        </authorList>
    </citation>
    <scope>NUCLEOTIDE SEQUENCE [LARGE SCALE GENOMIC DNA]</scope>
</reference>
<dbReference type="Proteomes" id="UP001162640">
    <property type="component" value="Unassembled WGS sequence"/>
</dbReference>
<dbReference type="Pfam" id="PF14623">
    <property type="entry name" value="Vint"/>
    <property type="match status" value="2"/>
</dbReference>
<organism evidence="3 4">
    <name type="scientific">Triparma laevis f. inornata</name>
    <dbReference type="NCBI Taxonomy" id="1714386"/>
    <lineage>
        <taxon>Eukaryota</taxon>
        <taxon>Sar</taxon>
        <taxon>Stramenopiles</taxon>
        <taxon>Ochrophyta</taxon>
        <taxon>Bolidophyceae</taxon>
        <taxon>Parmales</taxon>
        <taxon>Triparmaceae</taxon>
        <taxon>Triparma</taxon>
    </lineage>
</organism>
<dbReference type="InterPro" id="IPR051266">
    <property type="entry name" value="CLCR"/>
</dbReference>
<dbReference type="InterPro" id="IPR036465">
    <property type="entry name" value="vWFA_dom_sf"/>
</dbReference>
<dbReference type="InterPro" id="IPR002035">
    <property type="entry name" value="VWF_A"/>
</dbReference>
<feature type="region of interest" description="Disordered" evidence="1">
    <location>
        <begin position="18"/>
        <end position="52"/>
    </location>
</feature>
<dbReference type="EMBL" id="BLQM01000011">
    <property type="protein sequence ID" value="GMH49690.1"/>
    <property type="molecule type" value="Genomic_DNA"/>
</dbReference>
<dbReference type="InterPro" id="IPR032838">
    <property type="entry name" value="Vwaint_dom"/>
</dbReference>
<dbReference type="PROSITE" id="PS50234">
    <property type="entry name" value="VWFA"/>
    <property type="match status" value="1"/>
</dbReference>
<dbReference type="PANTHER" id="PTHR10579:SF156">
    <property type="entry name" value="VWFA DOMAIN-CONTAINING PROTEIN"/>
    <property type="match status" value="1"/>
</dbReference>
<evidence type="ECO:0000259" key="2">
    <source>
        <dbReference type="PROSITE" id="PS50234"/>
    </source>
</evidence>
<dbReference type="InterPro" id="IPR039510">
    <property type="entry name" value="Vint_dom"/>
</dbReference>
<dbReference type="SUPFAM" id="SSF51294">
    <property type="entry name" value="Hedgehog/intein (Hint) domain"/>
    <property type="match status" value="1"/>
</dbReference>
<dbReference type="Pfam" id="PF14624">
    <property type="entry name" value="Vwaint"/>
    <property type="match status" value="1"/>
</dbReference>
<dbReference type="AlphaFoldDB" id="A0A9W6ZGL8"/>
<comment type="caution">
    <text evidence="3">The sequence shown here is derived from an EMBL/GenBank/DDBJ whole genome shotgun (WGS) entry which is preliminary data.</text>
</comment>
<proteinExistence type="predicted"/>
<dbReference type="InterPro" id="IPR036844">
    <property type="entry name" value="Hint_dom_sf"/>
</dbReference>
<gene>
    <name evidence="3" type="ORF">TL16_g00582</name>
</gene>